<accession>A0A0T5NUM5</accession>
<protein>
    <recommendedName>
        <fullName evidence="3">Asparagine synthetase domain-containing protein</fullName>
    </recommendedName>
</protein>
<evidence type="ECO:0008006" key="3">
    <source>
        <dbReference type="Google" id="ProtNLM"/>
    </source>
</evidence>
<evidence type="ECO:0000313" key="1">
    <source>
        <dbReference type="EMBL" id="KRS12621.1"/>
    </source>
</evidence>
<proteinExistence type="predicted"/>
<dbReference type="SUPFAM" id="SSF52402">
    <property type="entry name" value="Adenine nucleotide alpha hydrolases-like"/>
    <property type="match status" value="1"/>
</dbReference>
<comment type="caution">
    <text evidence="1">The sequence shown here is derived from an EMBL/GenBank/DDBJ whole genome shotgun (WGS) entry which is preliminary data.</text>
</comment>
<sequence length="499" mass="55790">MKRRICTAEVVCNKNGWNFSEAFPFQFRVSKTRTAPCEQWMQVKLGDWHLHHCPRLPRHELGFGNGKVLGVVLGVAVDREGRSLDGRMSLEGKGSLAALEDYIEGLAGRFIVLVAAYGATRIYFDATAGLSAVYSRKDRVVASSVHVAINREAEPEPGITSREVLAREGQYLLGETYDRHCRRVFANHYLDLKTFEMHRHWLGPEDDFVAAGEDRNGVATEIAARLEQVMAALTAGYSTALPLSAGTDSRLLLAAAAPVLDRIERFYMHDIYKVTRFDREGAQLLAREMGVTLEVIDREAPEFESFMTPDEVAELRVKMAFRTGLSFDGIDEVTVRAVSRAPETTLVLRGNGAEMTRANKWTRAIAAHGCTLDDALAALLNMRAEHLPDRVAADRLESLRARYAAWHDGLPEPARARMPDVAHAELFMPAAPNNVYYAFGRNFYINPFNDRRLLFLTAAFDPLARKRNKLVGKLIHNTTPRLNGLPYAAELKQAHRRAA</sequence>
<keyword evidence="2" id="KW-1185">Reference proteome</keyword>
<dbReference type="EMBL" id="LAXJ01000009">
    <property type="protein sequence ID" value="KRS12621.1"/>
    <property type="molecule type" value="Genomic_DNA"/>
</dbReference>
<organism evidence="1 2">
    <name type="scientific">Roseovarius atlanticus</name>
    <dbReference type="NCBI Taxonomy" id="1641875"/>
    <lineage>
        <taxon>Bacteria</taxon>
        <taxon>Pseudomonadati</taxon>
        <taxon>Pseudomonadota</taxon>
        <taxon>Alphaproteobacteria</taxon>
        <taxon>Rhodobacterales</taxon>
        <taxon>Roseobacteraceae</taxon>
        <taxon>Roseovarius</taxon>
    </lineage>
</organism>
<evidence type="ECO:0000313" key="2">
    <source>
        <dbReference type="Proteomes" id="UP000051295"/>
    </source>
</evidence>
<dbReference type="Proteomes" id="UP000051295">
    <property type="component" value="Unassembled WGS sequence"/>
</dbReference>
<dbReference type="RefSeq" id="WP_057793269.1">
    <property type="nucleotide sequence ID" value="NZ_LAXJ01000009.1"/>
</dbReference>
<dbReference type="STRING" id="1641875.XM53_11140"/>
<name>A0A0T5NUM5_9RHOB</name>
<dbReference type="PATRIC" id="fig|1641875.4.peg.4647"/>
<reference evidence="1 2" key="1">
    <citation type="submission" date="2015-04" db="EMBL/GenBank/DDBJ databases">
        <title>The draft genome sequence of Roseovarius sp.R12b.</title>
        <authorList>
            <person name="Li G."/>
            <person name="Lai Q."/>
            <person name="Shao Z."/>
            <person name="Yan P."/>
        </authorList>
    </citation>
    <scope>NUCLEOTIDE SEQUENCE [LARGE SCALE GENOMIC DNA]</scope>
    <source>
        <strain evidence="1 2">R12B</strain>
    </source>
</reference>
<gene>
    <name evidence="1" type="ORF">XM53_11140</name>
</gene>
<dbReference type="AlphaFoldDB" id="A0A0T5NUM5"/>
<dbReference type="OrthoDB" id="8335492at2"/>